<evidence type="ECO:0000313" key="1">
    <source>
        <dbReference type="EMBL" id="ABN70358.1"/>
    </source>
</evidence>
<dbReference type="OrthoDB" id="18098at2157"/>
<dbReference type="eggNOG" id="arCOG01972">
    <property type="taxonomic scope" value="Archaea"/>
</dbReference>
<dbReference type="CDD" id="cd02947">
    <property type="entry name" value="TRX_family"/>
    <property type="match status" value="1"/>
</dbReference>
<dbReference type="KEGG" id="smr:Smar_1266"/>
<gene>
    <name evidence="1" type="ordered locus">Smar_1266</name>
</gene>
<reference evidence="2" key="1">
    <citation type="journal article" date="2009" name="BMC Genomics">
        <title>The complete genome sequence of Staphylothermus marinus reveals differences in sulfur metabolism among heterotrophic Crenarchaeota.</title>
        <authorList>
            <person name="Anderson I.J."/>
            <person name="Dharmarajan L."/>
            <person name="Rodriguez J."/>
            <person name="Hooper S."/>
            <person name="Porat I."/>
            <person name="Ulrich L.E."/>
            <person name="Elkins J.G."/>
            <person name="Mavromatis K."/>
            <person name="Sun H."/>
            <person name="Land M."/>
            <person name="Lapidus A."/>
            <person name="Lucas S."/>
            <person name="Barry K."/>
            <person name="Huber H."/>
            <person name="Zhulin I.B."/>
            <person name="Whitman W.B."/>
            <person name="Mukhopadhyay B."/>
            <person name="Woese C."/>
            <person name="Bristow J."/>
            <person name="Kyrpides N."/>
        </authorList>
    </citation>
    <scope>NUCLEOTIDE SEQUENCE [LARGE SCALE GENOMIC DNA]</scope>
    <source>
        <strain evidence="2">ATCC 43588 / DSM 3639 / JCM 9404 / F1</strain>
    </source>
</reference>
<dbReference type="AlphaFoldDB" id="A3DNZ8"/>
<proteinExistence type="predicted"/>
<name>A3DNZ8_STAMF</name>
<dbReference type="GeneID" id="4907686"/>
<keyword evidence="2" id="KW-1185">Reference proteome</keyword>
<evidence type="ECO:0008006" key="3">
    <source>
        <dbReference type="Google" id="ProtNLM"/>
    </source>
</evidence>
<accession>A3DNZ8</accession>
<dbReference type="STRING" id="399550.Smar_1266"/>
<dbReference type="RefSeq" id="WP_011839549.1">
    <property type="nucleotide sequence ID" value="NC_009033.1"/>
</dbReference>
<dbReference type="HOGENOM" id="CLU_2091203_0_0_2"/>
<organism evidence="1 2">
    <name type="scientific">Staphylothermus marinus (strain ATCC 43588 / DSM 3639 / JCM 9404 / F1)</name>
    <dbReference type="NCBI Taxonomy" id="399550"/>
    <lineage>
        <taxon>Archaea</taxon>
        <taxon>Thermoproteota</taxon>
        <taxon>Thermoprotei</taxon>
        <taxon>Desulfurococcales</taxon>
        <taxon>Desulfurococcaceae</taxon>
        <taxon>Staphylothermus</taxon>
    </lineage>
</organism>
<reference evidence="1 2" key="2">
    <citation type="journal article" date="2009" name="Stand. Genomic Sci.">
        <title>Complete genome sequence of Staphylothermus marinus Stetter and Fiala 1986 type strain F1.</title>
        <authorList>
            <person name="Anderson I.J."/>
            <person name="Sun H."/>
            <person name="Lapidus A."/>
            <person name="Copeland A."/>
            <person name="Glavina Del Rio T."/>
            <person name="Tice H."/>
            <person name="Dalin E."/>
            <person name="Lucas S."/>
            <person name="Barry K."/>
            <person name="Land M."/>
            <person name="Richardson P."/>
            <person name="Huber H."/>
            <person name="Kyrpides N.C."/>
        </authorList>
    </citation>
    <scope>NUCLEOTIDE SEQUENCE [LARGE SCALE GENOMIC DNA]</scope>
    <source>
        <strain evidence="2">ATCC 43588 / DSM 3639 / JCM 9404 / F1</strain>
    </source>
</reference>
<dbReference type="SUPFAM" id="SSF52833">
    <property type="entry name" value="Thioredoxin-like"/>
    <property type="match status" value="1"/>
</dbReference>
<dbReference type="InterPro" id="IPR036249">
    <property type="entry name" value="Thioredoxin-like_sf"/>
</dbReference>
<sequence length="118" mass="13816">MSLIEINSREELFRAIKSNDVVIIEYYNLDSHESKKFSRVVKLLSRYADPRILFLRINVGKNPDLSEGVNEIPCIRVYYKGKIIFEQKGSFGKEDLDLFVLRRSIRSVFHGFNIAFKI</sequence>
<dbReference type="EMBL" id="CP000575">
    <property type="protein sequence ID" value="ABN70358.1"/>
    <property type="molecule type" value="Genomic_DNA"/>
</dbReference>
<protein>
    <recommendedName>
        <fullName evidence="3">Thioredoxin</fullName>
    </recommendedName>
</protein>
<dbReference type="Gene3D" id="3.40.30.10">
    <property type="entry name" value="Glutaredoxin"/>
    <property type="match status" value="1"/>
</dbReference>
<evidence type="ECO:0000313" key="2">
    <source>
        <dbReference type="Proteomes" id="UP000000254"/>
    </source>
</evidence>
<dbReference type="Proteomes" id="UP000000254">
    <property type="component" value="Chromosome"/>
</dbReference>